<comment type="caution">
    <text evidence="3">The sequence shown here is derived from an EMBL/GenBank/DDBJ whole genome shotgun (WGS) entry which is preliminary data.</text>
</comment>
<feature type="domain" description="Tetratrico peptide repeat group 5" evidence="2">
    <location>
        <begin position="41"/>
        <end position="158"/>
    </location>
</feature>
<dbReference type="InterPro" id="IPR011990">
    <property type="entry name" value="TPR-like_helical_dom_sf"/>
</dbReference>
<proteinExistence type="predicted"/>
<dbReference type="SUPFAM" id="SSF48452">
    <property type="entry name" value="TPR-like"/>
    <property type="match status" value="1"/>
</dbReference>
<dbReference type="InterPro" id="IPR019734">
    <property type="entry name" value="TPR_rpt"/>
</dbReference>
<keyword evidence="1" id="KW-0802">TPR repeat</keyword>
<dbReference type="EMBL" id="JARSFG010000026">
    <property type="protein sequence ID" value="MEC1180285.1"/>
    <property type="molecule type" value="Genomic_DNA"/>
</dbReference>
<dbReference type="PROSITE" id="PS50005">
    <property type="entry name" value="TPR"/>
    <property type="match status" value="1"/>
</dbReference>
<evidence type="ECO:0000256" key="1">
    <source>
        <dbReference type="PROSITE-ProRule" id="PRU00339"/>
    </source>
</evidence>
<evidence type="ECO:0000259" key="2">
    <source>
        <dbReference type="Pfam" id="PF12688"/>
    </source>
</evidence>
<reference evidence="3 4" key="1">
    <citation type="submission" date="2023-03" db="EMBL/GenBank/DDBJ databases">
        <title>Bacillus Genome Sequencing.</title>
        <authorList>
            <person name="Dunlap C."/>
        </authorList>
    </citation>
    <scope>NUCLEOTIDE SEQUENCE [LARGE SCALE GENOMIC DNA]</scope>
    <source>
        <strain evidence="3 4">B-59205</strain>
    </source>
</reference>
<keyword evidence="4" id="KW-1185">Reference proteome</keyword>
<sequence>MNKTQQLHFALELRKENKLIESNEQLLQLVEHYPNDAYLHYQCAWSFDVLGEEAKAVSHYEKAIQGDLNDEDMANAYLGLGSTFRTLGKYEQSQEILCKAIQLFPKNQALQVFYAMTLYNLNDHQTAMELLLNCISNSSTDVHVQKYKRAIQFYADKLDETWS</sequence>
<dbReference type="InterPro" id="IPR041656">
    <property type="entry name" value="TPR_5"/>
</dbReference>
<name>A0AAW9NRW3_9BACL</name>
<dbReference type="Pfam" id="PF12688">
    <property type="entry name" value="TPR_5"/>
    <property type="match status" value="1"/>
</dbReference>
<evidence type="ECO:0000313" key="4">
    <source>
        <dbReference type="Proteomes" id="UP001344888"/>
    </source>
</evidence>
<accession>A0AAW9NRW3</accession>
<evidence type="ECO:0000313" key="3">
    <source>
        <dbReference type="EMBL" id="MEC1180285.1"/>
    </source>
</evidence>
<protein>
    <submittedName>
        <fullName evidence="3">Tetratricopeptide repeat protein</fullName>
    </submittedName>
</protein>
<dbReference type="AlphaFoldDB" id="A0AAW9NRW3"/>
<dbReference type="Gene3D" id="1.25.40.10">
    <property type="entry name" value="Tetratricopeptide repeat domain"/>
    <property type="match status" value="1"/>
</dbReference>
<gene>
    <name evidence="3" type="ORF">P9B03_17465</name>
</gene>
<dbReference type="PROSITE" id="PS50293">
    <property type="entry name" value="TPR_REGION"/>
    <property type="match status" value="1"/>
</dbReference>
<organism evidence="3 4">
    <name type="scientific">Metasolibacillus meyeri</name>
    <dbReference type="NCBI Taxonomy" id="1071052"/>
    <lineage>
        <taxon>Bacteria</taxon>
        <taxon>Bacillati</taxon>
        <taxon>Bacillota</taxon>
        <taxon>Bacilli</taxon>
        <taxon>Bacillales</taxon>
        <taxon>Caryophanaceae</taxon>
        <taxon>Metasolibacillus</taxon>
    </lineage>
</organism>
<feature type="repeat" description="TPR" evidence="1">
    <location>
        <begin position="74"/>
        <end position="107"/>
    </location>
</feature>
<dbReference type="Proteomes" id="UP001344888">
    <property type="component" value="Unassembled WGS sequence"/>
</dbReference>
<dbReference type="RefSeq" id="WP_107841017.1">
    <property type="nucleotide sequence ID" value="NZ_JARSFG010000026.1"/>
</dbReference>
<dbReference type="SMART" id="SM00028">
    <property type="entry name" value="TPR"/>
    <property type="match status" value="2"/>
</dbReference>